<dbReference type="GO" id="GO:0016020">
    <property type="term" value="C:membrane"/>
    <property type="evidence" value="ECO:0007669"/>
    <property type="project" value="InterPro"/>
</dbReference>
<dbReference type="InterPro" id="IPR015919">
    <property type="entry name" value="Cadherin-like_sf"/>
</dbReference>
<accession>A0A7W8LR17</accession>
<dbReference type="AlphaFoldDB" id="A0A7W8LR17"/>
<dbReference type="Gene3D" id="2.60.40.10">
    <property type="entry name" value="Immunoglobulins"/>
    <property type="match status" value="1"/>
</dbReference>
<evidence type="ECO:0000256" key="1">
    <source>
        <dbReference type="SAM" id="MobiDB-lite"/>
    </source>
</evidence>
<dbReference type="Pfam" id="PF05345">
    <property type="entry name" value="He_PIG"/>
    <property type="match status" value="1"/>
</dbReference>
<sequence>MRKVTVTSGWAWLACGALLTACGSTPGTTGTTGNRDALYFTTTTLPVAYLAETYEAPITVAGGAGPYTVRVGSGSLPPGLTLRNLRLSGTPTKTGAYTFTLESSDANLSSKVQSYTLNVNELPPLALKPQLPAGEIRGETRIPLNITAPRAVRAARMTWDLPEGVTVTRVQAAEAGGVLFWKLAGRTLTVDVGFKAVPRSGARVALVSLKPQKVVKLDTTRFAFEARDGAGKLLAEVKLPEAARPAATPATPNPATASPATPTTPTTTTPAAPATPAAPTPPPGGNQDPPAAPPSPVIPNPPPPATPPGGGSP</sequence>
<feature type="compositionally biased region" description="Low complexity" evidence="1">
    <location>
        <begin position="243"/>
        <end position="275"/>
    </location>
</feature>
<dbReference type="Proteomes" id="UP000525389">
    <property type="component" value="Unassembled WGS sequence"/>
</dbReference>
<keyword evidence="2" id="KW-0732">Signal</keyword>
<comment type="caution">
    <text evidence="3">The sequence shown here is derived from an EMBL/GenBank/DDBJ whole genome shotgun (WGS) entry which is preliminary data.</text>
</comment>
<dbReference type="EMBL" id="JACHFN010000012">
    <property type="protein sequence ID" value="MBB5235443.1"/>
    <property type="molecule type" value="Genomic_DNA"/>
</dbReference>
<gene>
    <name evidence="3" type="ORF">HNQ09_002900</name>
</gene>
<reference evidence="3 4" key="1">
    <citation type="submission" date="2020-08" db="EMBL/GenBank/DDBJ databases">
        <title>Genomic Encyclopedia of Type Strains, Phase IV (KMG-IV): sequencing the most valuable type-strain genomes for metagenomic binning, comparative biology and taxonomic classification.</title>
        <authorList>
            <person name="Goeker M."/>
        </authorList>
    </citation>
    <scope>NUCLEOTIDE SEQUENCE [LARGE SCALE GENOMIC DNA]</scope>
    <source>
        <strain evidence="3 4">DSM 101791</strain>
    </source>
</reference>
<feature type="region of interest" description="Disordered" evidence="1">
    <location>
        <begin position="243"/>
        <end position="313"/>
    </location>
</feature>
<organism evidence="3 4">
    <name type="scientific">Deinococcus budaensis</name>
    <dbReference type="NCBI Taxonomy" id="1665626"/>
    <lineage>
        <taxon>Bacteria</taxon>
        <taxon>Thermotogati</taxon>
        <taxon>Deinococcota</taxon>
        <taxon>Deinococci</taxon>
        <taxon>Deinococcales</taxon>
        <taxon>Deinococcaceae</taxon>
        <taxon>Deinococcus</taxon>
    </lineage>
</organism>
<dbReference type="GO" id="GO:0005509">
    <property type="term" value="F:calcium ion binding"/>
    <property type="evidence" value="ECO:0007669"/>
    <property type="project" value="InterPro"/>
</dbReference>
<evidence type="ECO:0000313" key="3">
    <source>
        <dbReference type="EMBL" id="MBB5235443.1"/>
    </source>
</evidence>
<protein>
    <submittedName>
        <fullName evidence="3">Uncharacterized protein</fullName>
    </submittedName>
</protein>
<dbReference type="SUPFAM" id="SSF49313">
    <property type="entry name" value="Cadherin-like"/>
    <property type="match status" value="1"/>
</dbReference>
<evidence type="ECO:0000256" key="2">
    <source>
        <dbReference type="SAM" id="SignalP"/>
    </source>
</evidence>
<proteinExistence type="predicted"/>
<feature type="chain" id="PRO_5030642127" evidence="2">
    <location>
        <begin position="27"/>
        <end position="313"/>
    </location>
</feature>
<name>A0A7W8LR17_9DEIO</name>
<dbReference type="InterPro" id="IPR013783">
    <property type="entry name" value="Ig-like_fold"/>
</dbReference>
<feature type="signal peptide" evidence="2">
    <location>
        <begin position="1"/>
        <end position="26"/>
    </location>
</feature>
<dbReference type="PROSITE" id="PS51257">
    <property type="entry name" value="PROKAR_LIPOPROTEIN"/>
    <property type="match status" value="1"/>
</dbReference>
<keyword evidence="4" id="KW-1185">Reference proteome</keyword>
<feature type="compositionally biased region" description="Pro residues" evidence="1">
    <location>
        <begin position="276"/>
        <end position="307"/>
    </location>
</feature>
<dbReference type="RefSeq" id="WP_221269850.1">
    <property type="nucleotide sequence ID" value="NZ_JACHFN010000012.1"/>
</dbReference>
<evidence type="ECO:0000313" key="4">
    <source>
        <dbReference type="Proteomes" id="UP000525389"/>
    </source>
</evidence>